<evidence type="ECO:0000313" key="2">
    <source>
        <dbReference type="EMBL" id="MCW3784058.1"/>
    </source>
</evidence>
<comment type="caution">
    <text evidence="2">The sequence shown here is derived from an EMBL/GenBank/DDBJ whole genome shotgun (WGS) entry which is preliminary data.</text>
</comment>
<keyword evidence="1" id="KW-0732">Signal</keyword>
<keyword evidence="3" id="KW-1185">Reference proteome</keyword>
<dbReference type="EMBL" id="JAPDOG010000030">
    <property type="protein sequence ID" value="MCW3784058.1"/>
    <property type="molecule type" value="Genomic_DNA"/>
</dbReference>
<evidence type="ECO:0000256" key="1">
    <source>
        <dbReference type="SAM" id="SignalP"/>
    </source>
</evidence>
<feature type="signal peptide" evidence="1">
    <location>
        <begin position="1"/>
        <end position="18"/>
    </location>
</feature>
<name>A0ABT3J8P6_9RHOB</name>
<proteinExistence type="predicted"/>
<sequence length="179" mass="19168">MAVLTGLCLALSGLSANAQETAKELAAKASDELRLLTSLQVLERMTSQVNHFLVYSIEAERGGWRVMEKEIGNDYAIRSNADRAAAEVATAYNSVKKSKFATDDELKGAEAAFENVNVLIALAPQIADLILAKDFDAAAALYRETGQSAYDGANRGAQSATTTVQKRLGKTLLSIRVAK</sequence>
<evidence type="ECO:0000313" key="3">
    <source>
        <dbReference type="Proteomes" id="UP001207582"/>
    </source>
</evidence>
<accession>A0ABT3J8P6</accession>
<evidence type="ECO:0008006" key="4">
    <source>
        <dbReference type="Google" id="ProtNLM"/>
    </source>
</evidence>
<organism evidence="2 3">
    <name type="scientific">Defluviimonas salinarum</name>
    <dbReference type="NCBI Taxonomy" id="2992147"/>
    <lineage>
        <taxon>Bacteria</taxon>
        <taxon>Pseudomonadati</taxon>
        <taxon>Pseudomonadota</taxon>
        <taxon>Alphaproteobacteria</taxon>
        <taxon>Rhodobacterales</taxon>
        <taxon>Paracoccaceae</taxon>
        <taxon>Albidovulum</taxon>
    </lineage>
</organism>
<gene>
    <name evidence="2" type="ORF">OM960_21205</name>
</gene>
<feature type="chain" id="PRO_5045131758" description="DUF4142 domain-containing protein" evidence="1">
    <location>
        <begin position="19"/>
        <end position="179"/>
    </location>
</feature>
<dbReference type="Proteomes" id="UP001207582">
    <property type="component" value="Unassembled WGS sequence"/>
</dbReference>
<protein>
    <recommendedName>
        <fullName evidence="4">DUF4142 domain-containing protein</fullName>
    </recommendedName>
</protein>
<reference evidence="2 3" key="1">
    <citation type="submission" date="2022-10" db="EMBL/GenBank/DDBJ databases">
        <title>Defluviimonas sp. CAU 1641 isolated from mud.</title>
        <authorList>
            <person name="Kim W."/>
        </authorList>
    </citation>
    <scope>NUCLEOTIDE SEQUENCE [LARGE SCALE GENOMIC DNA]</scope>
    <source>
        <strain evidence="2 3">CAU 1641</strain>
    </source>
</reference>